<reference evidence="2 3" key="1">
    <citation type="submission" date="2024-04" db="EMBL/GenBank/DDBJ databases">
        <title>Tritrichomonas musculus Genome.</title>
        <authorList>
            <person name="Alves-Ferreira E."/>
            <person name="Grigg M."/>
            <person name="Lorenzi H."/>
            <person name="Galac M."/>
        </authorList>
    </citation>
    <scope>NUCLEOTIDE SEQUENCE [LARGE SCALE GENOMIC DNA]</scope>
    <source>
        <strain evidence="2 3">EAF2021</strain>
    </source>
</reference>
<dbReference type="Pfam" id="PF08238">
    <property type="entry name" value="Sel1"/>
    <property type="match status" value="8"/>
</dbReference>
<dbReference type="Pfam" id="PF07714">
    <property type="entry name" value="PK_Tyr_Ser-Thr"/>
    <property type="match status" value="1"/>
</dbReference>
<dbReference type="InterPro" id="IPR000719">
    <property type="entry name" value="Prot_kinase_dom"/>
</dbReference>
<dbReference type="PANTHER" id="PTHR43628">
    <property type="entry name" value="ACTIVATOR OF C KINASE PROTEIN 1-RELATED"/>
    <property type="match status" value="1"/>
</dbReference>
<proteinExistence type="predicted"/>
<dbReference type="SUPFAM" id="SSF81901">
    <property type="entry name" value="HCP-like"/>
    <property type="match status" value="2"/>
</dbReference>
<evidence type="ECO:0000259" key="1">
    <source>
        <dbReference type="PROSITE" id="PS50011"/>
    </source>
</evidence>
<gene>
    <name evidence="2" type="ORF">M9Y10_021049</name>
</gene>
<dbReference type="Gene3D" id="1.10.510.10">
    <property type="entry name" value="Transferase(Phosphotransferase) domain 1"/>
    <property type="match status" value="1"/>
</dbReference>
<protein>
    <recommendedName>
        <fullName evidence="1">Protein kinase domain-containing protein</fullName>
    </recommendedName>
</protein>
<dbReference type="Proteomes" id="UP001470230">
    <property type="component" value="Unassembled WGS sequence"/>
</dbReference>
<keyword evidence="3" id="KW-1185">Reference proteome</keyword>
<accession>A0ABR2HDW2</accession>
<name>A0ABR2HDW2_9EUKA</name>
<comment type="caution">
    <text evidence="2">The sequence shown here is derived from an EMBL/GenBank/DDBJ whole genome shotgun (WGS) entry which is preliminary data.</text>
</comment>
<dbReference type="EMBL" id="JAPFFF010000031">
    <property type="protein sequence ID" value="KAK8844878.1"/>
    <property type="molecule type" value="Genomic_DNA"/>
</dbReference>
<feature type="domain" description="Protein kinase" evidence="1">
    <location>
        <begin position="12"/>
        <end position="280"/>
    </location>
</feature>
<dbReference type="InterPro" id="IPR052945">
    <property type="entry name" value="Mitotic_Regulator"/>
</dbReference>
<dbReference type="InterPro" id="IPR001245">
    <property type="entry name" value="Ser-Thr/Tyr_kinase_cat_dom"/>
</dbReference>
<dbReference type="Gene3D" id="1.25.40.10">
    <property type="entry name" value="Tetratricopeptide repeat domain"/>
    <property type="match status" value="1"/>
</dbReference>
<evidence type="ECO:0000313" key="3">
    <source>
        <dbReference type="Proteomes" id="UP001470230"/>
    </source>
</evidence>
<sequence length="626" mass="71000">MFDSESINLNDFKIIKNIDDGQFGAVYLVESQDTHKKYAAKVIKHECNTENDQNSFSNDINFYLKIKNPAILNILGYSLKDFDQKPFPTLIADYAENGSLKKVFDDSHNSYFQNLTNTNKYIILLGITLGMKYLHSLGKMHRNLKPCHILLDENYYPLITDFLYSNISDEQLTKILLESNSPSYIAPEVFLGNPYTYKSDIYSFSLIAYELVTGKKPYLDFKNIDDLKEAITHGKRPDLSLVPNGKIRSFLSKCWSEKPSDRPSFNQIFKEISKFRYKLIFDANQNYEKVTQYLELFSVGEEYQNQKNLENNQDLMNKSDSGDANSMLKYGLMLRNGEGAPICKEKAAQYFEKASELGNVDAMYIYAVMLRDGEGIPVNKEKAAQYFKKAADLGNEKAMNNYGVMLCDGDGVNIDKKEAAKYIKMSAEHGNSDAMNNYANMLRNGEGIIVDKKEASRYYKLSAEKGNSSAMFNYAGMLHEADGIPRDKEEEIKYIKMAADLGNDYAMYNYAMMRRDGEYLEEDKQEAARYFKMCAESGNPNAMFNYASMLHEGDGIPVNKEEAANYYKCAAELGNSNAMFNYAGILHLGDGVPVDDKKAAEYLKKSADLGNEDALLLCQVYGCSIY</sequence>
<evidence type="ECO:0000313" key="2">
    <source>
        <dbReference type="EMBL" id="KAK8844878.1"/>
    </source>
</evidence>
<dbReference type="InterPro" id="IPR011009">
    <property type="entry name" value="Kinase-like_dom_sf"/>
</dbReference>
<dbReference type="InterPro" id="IPR006597">
    <property type="entry name" value="Sel1-like"/>
</dbReference>
<dbReference type="SUPFAM" id="SSF56112">
    <property type="entry name" value="Protein kinase-like (PK-like)"/>
    <property type="match status" value="1"/>
</dbReference>
<dbReference type="PROSITE" id="PS50011">
    <property type="entry name" value="PROTEIN_KINASE_DOM"/>
    <property type="match status" value="1"/>
</dbReference>
<dbReference type="SMART" id="SM00671">
    <property type="entry name" value="SEL1"/>
    <property type="match status" value="8"/>
</dbReference>
<dbReference type="InterPro" id="IPR011990">
    <property type="entry name" value="TPR-like_helical_dom_sf"/>
</dbReference>
<dbReference type="PANTHER" id="PTHR43628:SF1">
    <property type="entry name" value="CHITIN SYNTHASE REGULATORY FACTOR 2-RELATED"/>
    <property type="match status" value="1"/>
</dbReference>
<organism evidence="2 3">
    <name type="scientific">Tritrichomonas musculus</name>
    <dbReference type="NCBI Taxonomy" id="1915356"/>
    <lineage>
        <taxon>Eukaryota</taxon>
        <taxon>Metamonada</taxon>
        <taxon>Parabasalia</taxon>
        <taxon>Tritrichomonadida</taxon>
        <taxon>Tritrichomonadidae</taxon>
        <taxon>Tritrichomonas</taxon>
    </lineage>
</organism>